<feature type="region of interest" description="Disordered" evidence="1">
    <location>
        <begin position="1"/>
        <end position="76"/>
    </location>
</feature>
<reference evidence="2 3" key="1">
    <citation type="submission" date="2017-12" db="EMBL/GenBank/DDBJ databases">
        <title>Hemimetabolous genomes reveal molecular basis of termite eusociality.</title>
        <authorList>
            <person name="Harrison M.C."/>
            <person name="Jongepier E."/>
            <person name="Robertson H.M."/>
            <person name="Arning N."/>
            <person name="Bitard-Feildel T."/>
            <person name="Chao H."/>
            <person name="Childers C.P."/>
            <person name="Dinh H."/>
            <person name="Doddapaneni H."/>
            <person name="Dugan S."/>
            <person name="Gowin J."/>
            <person name="Greiner C."/>
            <person name="Han Y."/>
            <person name="Hu H."/>
            <person name="Hughes D.S.T."/>
            <person name="Huylmans A.-K."/>
            <person name="Kemena C."/>
            <person name="Kremer L.P.M."/>
            <person name="Lee S.L."/>
            <person name="Lopez-Ezquerra A."/>
            <person name="Mallet L."/>
            <person name="Monroy-Kuhn J.M."/>
            <person name="Moser A."/>
            <person name="Murali S.C."/>
            <person name="Muzny D.M."/>
            <person name="Otani S."/>
            <person name="Piulachs M.-D."/>
            <person name="Poelchau M."/>
            <person name="Qu J."/>
            <person name="Schaub F."/>
            <person name="Wada-Katsumata A."/>
            <person name="Worley K.C."/>
            <person name="Xie Q."/>
            <person name="Ylla G."/>
            <person name="Poulsen M."/>
            <person name="Gibbs R.A."/>
            <person name="Schal C."/>
            <person name="Richards S."/>
            <person name="Belles X."/>
            <person name="Korb J."/>
            <person name="Bornberg-Bauer E."/>
        </authorList>
    </citation>
    <scope>NUCLEOTIDE SEQUENCE [LARGE SCALE GENOMIC DNA]</scope>
    <source>
        <tissue evidence="2">Whole body</tissue>
    </source>
</reference>
<dbReference type="Proteomes" id="UP000235965">
    <property type="component" value="Unassembled WGS sequence"/>
</dbReference>
<accession>A0A2J7QGF6</accession>
<dbReference type="InParanoid" id="A0A2J7QGF6"/>
<feature type="region of interest" description="Disordered" evidence="1">
    <location>
        <begin position="198"/>
        <end position="237"/>
    </location>
</feature>
<evidence type="ECO:0000313" key="3">
    <source>
        <dbReference type="Proteomes" id="UP000235965"/>
    </source>
</evidence>
<keyword evidence="3" id="KW-1185">Reference proteome</keyword>
<feature type="compositionally biased region" description="Basic residues" evidence="1">
    <location>
        <begin position="221"/>
        <end position="231"/>
    </location>
</feature>
<dbReference type="EMBL" id="NEVH01014371">
    <property type="protein sequence ID" value="PNF27675.1"/>
    <property type="molecule type" value="Genomic_DNA"/>
</dbReference>
<sequence>MDELKLEPDSEENPSPSIIRKPGTSGTFIEMTPSLAVIKVEPKEEPDGITDSEPDDEEDPVGLNINRDDSTVNEEDLPCPLTFLAVEIKAEDHTRDDAQAAKEVEIDGARDLNDVGKMTCTGHVEQKGRTKRPGKYVNMTEEKLAEQREKNRLRKRRYRAGMSEEVRARQRERNRLSMKKTRALRKIKEEIKRQTDIDMAHKKMPVVPELSEGNDIEKPHTRSRKSKRKPRVLTPQQLERYRERNRTYMRKFRASLSAEELEWYREKDRLRKRRAREVMNRPFVGLNWTDLK</sequence>
<dbReference type="OrthoDB" id="10547066at2759"/>
<organism evidence="2 3">
    <name type="scientific">Cryptotermes secundus</name>
    <dbReference type="NCBI Taxonomy" id="105785"/>
    <lineage>
        <taxon>Eukaryota</taxon>
        <taxon>Metazoa</taxon>
        <taxon>Ecdysozoa</taxon>
        <taxon>Arthropoda</taxon>
        <taxon>Hexapoda</taxon>
        <taxon>Insecta</taxon>
        <taxon>Pterygota</taxon>
        <taxon>Neoptera</taxon>
        <taxon>Polyneoptera</taxon>
        <taxon>Dictyoptera</taxon>
        <taxon>Blattodea</taxon>
        <taxon>Blattoidea</taxon>
        <taxon>Termitoidae</taxon>
        <taxon>Kalotermitidae</taxon>
        <taxon>Cryptotermitinae</taxon>
        <taxon>Cryptotermes</taxon>
    </lineage>
</organism>
<evidence type="ECO:0000256" key="1">
    <source>
        <dbReference type="SAM" id="MobiDB-lite"/>
    </source>
</evidence>
<protein>
    <submittedName>
        <fullName evidence="2">Uncharacterized protein</fullName>
    </submittedName>
</protein>
<evidence type="ECO:0000313" key="2">
    <source>
        <dbReference type="EMBL" id="PNF27675.1"/>
    </source>
</evidence>
<feature type="compositionally biased region" description="Acidic residues" evidence="1">
    <location>
        <begin position="47"/>
        <end position="60"/>
    </location>
</feature>
<proteinExistence type="predicted"/>
<gene>
    <name evidence="2" type="ORF">B7P43_G14591</name>
</gene>
<name>A0A2J7QGF6_9NEOP</name>
<dbReference type="AlphaFoldDB" id="A0A2J7QGF6"/>
<comment type="caution">
    <text evidence="2">The sequence shown here is derived from an EMBL/GenBank/DDBJ whole genome shotgun (WGS) entry which is preliminary data.</text>
</comment>